<dbReference type="EMBL" id="CAKMUD010000084">
    <property type="protein sequence ID" value="CAH1596537.1"/>
    <property type="molecule type" value="Genomic_DNA"/>
</dbReference>
<sequence length="897" mass="104146">MLLTFSVTDNIRLDRIFKHSECLGNDIITCYQRLMSNPQKWGKSEATIANYIRIISVNIDNVVEHLEKESLIVLLEHGLAALKENKVWSNLEYTALNSSERYGNCIKNAFLMLFKAFYDNPNLLPPSKIDLKGYVTDIAKLYRASGVLFYHYRAFLLYLVNSERSQKTLRDIKASTHVILVQLLKNEDYRKILGEHGFGAFSINNALWLDATRMERYNSVHFHLMLSHYDSKAFERKCIFVRGKYEIDLTDMYRVSPAIYQDLKNFSKIIGHSVGAHLKTNSVRDRFSAFKRALPLLQAVLTEEINKALLNEGMIVLVRIDNLLRELHHNKKLPSRTFLLLHEVCRCLYPERTPSLSSFRDNLLSFPNVDRNRELLCDFSSIKAISERMYDDFVDFLGKRKLDIEQKHYSMVSVYHNYQQIKSLVNKYSETFNPEHLQLLREHGIQGFGANGGLVQKHLLAELQSDVNENSLNRRTAHTYRSSFIWLMREFSISFHDVYPIKVSRAVRHNQRLKTDDFYTEAQCREIAFFIETLLRDEKISLYYKILLHFGKVVLKTGWNISPLLNLECDDIVEVESPITNRSEYAVVLQKARGGYRNDTYMFDNRGLKNQALKSAITDILEVRDNLTKDIRTKTKHCNFVFIFPRNGKVSKLEYAQVKYLSKILRRAGCRTPFVAQKIRRGGVNHIYRKVQKNIKEYTDTISHSFSVFESNYLRLNADESRYSLSQATKIMADYFTGKEISSDIHIITDLSTNQTQVVPTGTCAAKVNSSEAKRYSKEHYKLRSESSGSRLCADFLSCVWCQYFRIVLDSEHVWKLLSYKHFILQNMAMSVLEFDDTNHQRTSIQVLKQRVDDIVEHLRARDTKVVSDGFMLLEKHGIHPDWEFACPSMAAVKGAT</sequence>
<protein>
    <recommendedName>
        <fullName evidence="3">Tyr recombinase domain-containing protein</fullName>
    </recommendedName>
</protein>
<name>A0AAU9QNW7_9VIBR</name>
<accession>A0AAU9QNW7</accession>
<evidence type="ECO:0000313" key="1">
    <source>
        <dbReference type="EMBL" id="CAH1596537.1"/>
    </source>
</evidence>
<proteinExistence type="predicted"/>
<evidence type="ECO:0008006" key="3">
    <source>
        <dbReference type="Google" id="ProtNLM"/>
    </source>
</evidence>
<organism evidence="1 2">
    <name type="scientific">Vibrio jasicida</name>
    <dbReference type="NCBI Taxonomy" id="766224"/>
    <lineage>
        <taxon>Bacteria</taxon>
        <taxon>Pseudomonadati</taxon>
        <taxon>Pseudomonadota</taxon>
        <taxon>Gammaproteobacteria</taxon>
        <taxon>Vibrionales</taxon>
        <taxon>Vibrionaceae</taxon>
        <taxon>Vibrio</taxon>
    </lineage>
</organism>
<gene>
    <name evidence="1" type="ORF">THF1A12_300014</name>
</gene>
<dbReference type="AlphaFoldDB" id="A0AAU9QNW7"/>
<evidence type="ECO:0000313" key="2">
    <source>
        <dbReference type="Proteomes" id="UP001295462"/>
    </source>
</evidence>
<reference evidence="1" key="1">
    <citation type="submission" date="2022-01" db="EMBL/GenBank/DDBJ databases">
        <authorList>
            <person name="Lagorce A."/>
        </authorList>
    </citation>
    <scope>NUCLEOTIDE SEQUENCE</scope>
    <source>
        <strain evidence="1">Th15_F1_A12</strain>
    </source>
</reference>
<dbReference type="Proteomes" id="UP001295462">
    <property type="component" value="Unassembled WGS sequence"/>
</dbReference>
<comment type="caution">
    <text evidence="1">The sequence shown here is derived from an EMBL/GenBank/DDBJ whole genome shotgun (WGS) entry which is preliminary data.</text>
</comment>